<comment type="caution">
    <text evidence="1">The sequence shown here is derived from an EMBL/GenBank/DDBJ whole genome shotgun (WGS) entry which is preliminary data.</text>
</comment>
<organism evidence="1 2">
    <name type="scientific">Pontibacillus halophilus JSM 076056 = DSM 19796</name>
    <dbReference type="NCBI Taxonomy" id="1385510"/>
    <lineage>
        <taxon>Bacteria</taxon>
        <taxon>Bacillati</taxon>
        <taxon>Bacillota</taxon>
        <taxon>Bacilli</taxon>
        <taxon>Bacillales</taxon>
        <taxon>Bacillaceae</taxon>
        <taxon>Pontibacillus</taxon>
    </lineage>
</organism>
<sequence length="311" mass="35039">MNIKRTILPLISIATLLLEGCGFLNENQSTTSMKQEADITKESETFISVQDYDGTGYTLRNASPAIEKLARENEKDINEAFKDYFSQEYSTEVTVHNLAAANDAITAYVESKSNPNFHTYAVVPVRQGEILYDEVFSQGGKVENAIASGLYAWVYEDEFQQLDQLLEAFMEHNPITGVTDEALNRVIGAGYSTPYYRTAVLDKSLIDISQDYIDHPNRTKRDWANALQSTDYNHKDVTISLHLYMAVQGNEPEQSILSKLEEEIRNHSNTIPQGTYHIDINDNYINKVTGTGSKDNTLSISYPEPIIILKE</sequence>
<name>A0A0A5I1V4_9BACI</name>
<dbReference type="InterPro" id="IPR012873">
    <property type="entry name" value="DUF1672"/>
</dbReference>
<dbReference type="AlphaFoldDB" id="A0A0A5I1V4"/>
<dbReference type="eggNOG" id="ENOG50305Y1">
    <property type="taxonomic scope" value="Bacteria"/>
</dbReference>
<keyword evidence="2" id="KW-1185">Reference proteome</keyword>
<dbReference type="OrthoDB" id="2360336at2"/>
<proteinExistence type="predicted"/>
<evidence type="ECO:0000313" key="1">
    <source>
        <dbReference type="EMBL" id="KGX89837.1"/>
    </source>
</evidence>
<dbReference type="EMBL" id="AVPE01000019">
    <property type="protein sequence ID" value="KGX89837.1"/>
    <property type="molecule type" value="Genomic_DNA"/>
</dbReference>
<evidence type="ECO:0000313" key="2">
    <source>
        <dbReference type="Proteomes" id="UP000030528"/>
    </source>
</evidence>
<dbReference type="Pfam" id="PF07901">
    <property type="entry name" value="DUF1672"/>
    <property type="match status" value="1"/>
</dbReference>
<gene>
    <name evidence="1" type="ORF">N781_08960</name>
</gene>
<accession>A0A0A5I1V4</accession>
<dbReference type="Proteomes" id="UP000030528">
    <property type="component" value="Unassembled WGS sequence"/>
</dbReference>
<dbReference type="RefSeq" id="WP_026801708.1">
    <property type="nucleotide sequence ID" value="NZ_AULI01000022.1"/>
</dbReference>
<protein>
    <submittedName>
        <fullName evidence="1">Uncharacterized protein</fullName>
    </submittedName>
</protein>
<reference evidence="1 2" key="1">
    <citation type="submission" date="2013-08" db="EMBL/GenBank/DDBJ databases">
        <authorList>
            <person name="Huang J."/>
            <person name="Wang G."/>
        </authorList>
    </citation>
    <scope>NUCLEOTIDE SEQUENCE [LARGE SCALE GENOMIC DNA]</scope>
    <source>
        <strain evidence="1 2">JSM 076056</strain>
    </source>
</reference>